<dbReference type="PROSITE" id="PS51257">
    <property type="entry name" value="PROKAR_LIPOPROTEIN"/>
    <property type="match status" value="1"/>
</dbReference>
<dbReference type="Pfam" id="PF11738">
    <property type="entry name" value="DUF3298"/>
    <property type="match status" value="1"/>
</dbReference>
<sequence>MNNKIITLILIGLLVTACNKEKSIQLNAESLTEGDLKICNNAKCPEVTINYLKASGNGNVAEKINEKITSFIISSLSMAEDEKEKAKTIEEAATTFIESFNADRARFPDMAADYFAEISVNEIYNSPKHICLELRQYLYTGGAHGYGTTSFLNIDPDSGEELTANELFKNKKGFTVFAEKKFREQQKIAQDESINDPGFWFENDSFHLPNTVGFTQDSLIFVYNQYDIASYAEGPIELKISLKEAKPYLKIIED</sequence>
<evidence type="ECO:0000313" key="4">
    <source>
        <dbReference type="Proteomes" id="UP000285517"/>
    </source>
</evidence>
<accession>A0A410G5C5</accession>
<dbReference type="Gene3D" id="3.30.565.40">
    <property type="entry name" value="Fervidobacterium nodosum Rt17-B1 like"/>
    <property type="match status" value="1"/>
</dbReference>
<dbReference type="Proteomes" id="UP000285517">
    <property type="component" value="Chromosome"/>
</dbReference>
<proteinExistence type="predicted"/>
<dbReference type="InterPro" id="IPR021729">
    <property type="entry name" value="DUF3298"/>
</dbReference>
<dbReference type="InterPro" id="IPR025303">
    <property type="entry name" value="PdaC"/>
</dbReference>
<feature type="domain" description="Deacetylase PdaC" evidence="2">
    <location>
        <begin position="39"/>
        <end position="145"/>
    </location>
</feature>
<dbReference type="AlphaFoldDB" id="A0A410G5C5"/>
<dbReference type="Gene3D" id="3.90.640.20">
    <property type="entry name" value="Heat-shock cognate protein, ATPase"/>
    <property type="match status" value="1"/>
</dbReference>
<dbReference type="Pfam" id="PF13739">
    <property type="entry name" value="PdaC"/>
    <property type="match status" value="1"/>
</dbReference>
<dbReference type="OrthoDB" id="594879at2"/>
<keyword evidence="4" id="KW-1185">Reference proteome</keyword>
<evidence type="ECO:0000313" key="3">
    <source>
        <dbReference type="EMBL" id="QAA82459.1"/>
    </source>
</evidence>
<reference evidence="3 4" key="1">
    <citation type="submission" date="2019-01" db="EMBL/GenBank/DDBJ databases">
        <title>Complete genome sequencing of Aequorivita sp. H23M31.</title>
        <authorList>
            <person name="Bae J.-W."/>
        </authorList>
    </citation>
    <scope>NUCLEOTIDE SEQUENCE [LARGE SCALE GENOMIC DNA]</scope>
    <source>
        <strain evidence="3 4">H23M31</strain>
    </source>
</reference>
<organism evidence="3 4">
    <name type="scientific">Aequorivita ciconiae</name>
    <dbReference type="NCBI Taxonomy" id="2494375"/>
    <lineage>
        <taxon>Bacteria</taxon>
        <taxon>Pseudomonadati</taxon>
        <taxon>Bacteroidota</taxon>
        <taxon>Flavobacteriia</taxon>
        <taxon>Flavobacteriales</taxon>
        <taxon>Flavobacteriaceae</taxon>
        <taxon>Aequorivita</taxon>
    </lineage>
</organism>
<dbReference type="RefSeq" id="WP_128250824.1">
    <property type="nucleotide sequence ID" value="NZ_CP034951.1"/>
</dbReference>
<feature type="domain" description="DUF3298" evidence="1">
    <location>
        <begin position="167"/>
        <end position="242"/>
    </location>
</feature>
<gene>
    <name evidence="3" type="ORF">EI546_12335</name>
</gene>
<dbReference type="InterPro" id="IPR037126">
    <property type="entry name" value="PdaC/RsiV-like_sf"/>
</dbReference>
<name>A0A410G5C5_9FLAO</name>
<protein>
    <submittedName>
        <fullName evidence="3">DUF3298/DUF4163 domain-containing protein</fullName>
    </submittedName>
</protein>
<dbReference type="KEGG" id="aev:EI546_12335"/>
<evidence type="ECO:0000259" key="1">
    <source>
        <dbReference type="Pfam" id="PF11738"/>
    </source>
</evidence>
<evidence type="ECO:0000259" key="2">
    <source>
        <dbReference type="Pfam" id="PF13739"/>
    </source>
</evidence>
<dbReference type="EMBL" id="CP034951">
    <property type="protein sequence ID" value="QAA82459.1"/>
    <property type="molecule type" value="Genomic_DNA"/>
</dbReference>